<dbReference type="InterPro" id="IPR001173">
    <property type="entry name" value="Glyco_trans_2-like"/>
</dbReference>
<accession>A0ABU7M6H4</accession>
<sequence>MSGKSVGVIIPIYNTSKYLDKCLNYIYSQTYQNIKIMLINDGSTDKKVDEVMEDYANYDDYIEANHPTSIENYNLQNKIIISNKI</sequence>
<dbReference type="Proteomes" id="UP001331664">
    <property type="component" value="Unassembled WGS sequence"/>
</dbReference>
<evidence type="ECO:0000313" key="4">
    <source>
        <dbReference type="EMBL" id="MEE3745291.1"/>
    </source>
</evidence>
<keyword evidence="2 4" id="KW-0808">Transferase</keyword>
<reference evidence="4 5" key="1">
    <citation type="submission" date="2024-01" db="EMBL/GenBank/DDBJ databases">
        <title>Campylobacter porcellus sp. nov.</title>
        <authorList>
            <person name="Papic B."/>
            <person name="Gruntar I."/>
        </authorList>
    </citation>
    <scope>NUCLEOTIDE SEQUENCE [LARGE SCALE GENOMIC DNA]</scope>
    <source>
        <strain evidence="4 5">CX2-4855-23</strain>
    </source>
</reference>
<organism evidence="4 5">
    <name type="scientific">Campylobacter porcelli</name>
    <dbReference type="NCBI Taxonomy" id="1660073"/>
    <lineage>
        <taxon>Bacteria</taxon>
        <taxon>Pseudomonadati</taxon>
        <taxon>Campylobacterota</taxon>
        <taxon>Epsilonproteobacteria</taxon>
        <taxon>Campylobacterales</taxon>
        <taxon>Campylobacteraceae</taxon>
        <taxon>Campylobacter</taxon>
    </lineage>
</organism>
<dbReference type="EC" id="2.4.-.-" evidence="4"/>
<proteinExistence type="predicted"/>
<evidence type="ECO:0000259" key="3">
    <source>
        <dbReference type="Pfam" id="PF00535"/>
    </source>
</evidence>
<dbReference type="InterPro" id="IPR029044">
    <property type="entry name" value="Nucleotide-diphossugar_trans"/>
</dbReference>
<dbReference type="Pfam" id="PF00535">
    <property type="entry name" value="Glycos_transf_2"/>
    <property type="match status" value="1"/>
</dbReference>
<keyword evidence="1 4" id="KW-0328">Glycosyltransferase</keyword>
<evidence type="ECO:0000256" key="2">
    <source>
        <dbReference type="ARBA" id="ARBA00022679"/>
    </source>
</evidence>
<dbReference type="RefSeq" id="WP_086242693.1">
    <property type="nucleotide sequence ID" value="NZ_JAZBRD010000043.1"/>
</dbReference>
<protein>
    <submittedName>
        <fullName evidence="4">Glycosyltransferase family A protein</fullName>
        <ecNumber evidence="4">2.4.-.-</ecNumber>
    </submittedName>
</protein>
<keyword evidence="5" id="KW-1185">Reference proteome</keyword>
<dbReference type="EMBL" id="JAZBRD010000043">
    <property type="protein sequence ID" value="MEE3745291.1"/>
    <property type="molecule type" value="Genomic_DNA"/>
</dbReference>
<gene>
    <name evidence="4" type="ORF">V2I23_08385</name>
</gene>
<evidence type="ECO:0000256" key="1">
    <source>
        <dbReference type="ARBA" id="ARBA00022676"/>
    </source>
</evidence>
<name>A0ABU7M6H4_9BACT</name>
<dbReference type="GO" id="GO:0016757">
    <property type="term" value="F:glycosyltransferase activity"/>
    <property type="evidence" value="ECO:0007669"/>
    <property type="project" value="UniProtKB-KW"/>
</dbReference>
<dbReference type="Gene3D" id="3.90.550.10">
    <property type="entry name" value="Spore Coat Polysaccharide Biosynthesis Protein SpsA, Chain A"/>
    <property type="match status" value="1"/>
</dbReference>
<dbReference type="PANTHER" id="PTHR22916:SF51">
    <property type="entry name" value="GLYCOSYLTRANSFERASE EPSH-RELATED"/>
    <property type="match status" value="1"/>
</dbReference>
<dbReference type="SUPFAM" id="SSF53448">
    <property type="entry name" value="Nucleotide-diphospho-sugar transferases"/>
    <property type="match status" value="1"/>
</dbReference>
<dbReference type="CDD" id="cd00761">
    <property type="entry name" value="Glyco_tranf_GTA_type"/>
    <property type="match status" value="1"/>
</dbReference>
<dbReference type="PANTHER" id="PTHR22916">
    <property type="entry name" value="GLYCOSYLTRANSFERASE"/>
    <property type="match status" value="1"/>
</dbReference>
<comment type="caution">
    <text evidence="4">The sequence shown here is derived from an EMBL/GenBank/DDBJ whole genome shotgun (WGS) entry which is preliminary data.</text>
</comment>
<feature type="domain" description="Glycosyltransferase 2-like" evidence="3">
    <location>
        <begin position="8"/>
        <end position="60"/>
    </location>
</feature>
<evidence type="ECO:0000313" key="5">
    <source>
        <dbReference type="Proteomes" id="UP001331664"/>
    </source>
</evidence>